<protein>
    <submittedName>
        <fullName evidence="1">Uncharacterized protein</fullName>
    </submittedName>
</protein>
<gene>
    <name evidence="1" type="ORF">NC998_14100</name>
</gene>
<dbReference type="RefSeq" id="WP_190441592.1">
    <property type="nucleotide sequence ID" value="NZ_JAMPKM010000008.1"/>
</dbReference>
<accession>A0ABV0JAB7</accession>
<reference evidence="1 2" key="1">
    <citation type="submission" date="2022-04" db="EMBL/GenBank/DDBJ databases">
        <title>Positive selection, recombination, and allopatry shape intraspecific diversity of widespread and dominant cyanobacteria.</title>
        <authorList>
            <person name="Wei J."/>
            <person name="Shu W."/>
            <person name="Hu C."/>
        </authorList>
    </citation>
    <scope>NUCLEOTIDE SEQUENCE [LARGE SCALE GENOMIC DNA]</scope>
    <source>
        <strain evidence="1 2">GB2-A4</strain>
    </source>
</reference>
<evidence type="ECO:0000313" key="2">
    <source>
        <dbReference type="Proteomes" id="UP001464891"/>
    </source>
</evidence>
<dbReference type="EMBL" id="JAMPKM010000008">
    <property type="protein sequence ID" value="MEP0818228.1"/>
    <property type="molecule type" value="Genomic_DNA"/>
</dbReference>
<comment type="caution">
    <text evidence="1">The sequence shown here is derived from an EMBL/GenBank/DDBJ whole genome shotgun (WGS) entry which is preliminary data.</text>
</comment>
<sequence length="61" mass="7141">MARATRVKLCDRCANSAAVLYRVKLDESEQWRFVCDRCWPEVSQGNPSYVYGGTWKAQKRR</sequence>
<dbReference type="Proteomes" id="UP001464891">
    <property type="component" value="Unassembled WGS sequence"/>
</dbReference>
<keyword evidence="2" id="KW-1185">Reference proteome</keyword>
<organism evidence="1 2">
    <name type="scientific">Trichocoleus desertorum GB2-A4</name>
    <dbReference type="NCBI Taxonomy" id="2933944"/>
    <lineage>
        <taxon>Bacteria</taxon>
        <taxon>Bacillati</taxon>
        <taxon>Cyanobacteriota</taxon>
        <taxon>Cyanophyceae</taxon>
        <taxon>Leptolyngbyales</taxon>
        <taxon>Trichocoleusaceae</taxon>
        <taxon>Trichocoleus</taxon>
    </lineage>
</organism>
<proteinExistence type="predicted"/>
<name>A0ABV0JAB7_9CYAN</name>
<evidence type="ECO:0000313" key="1">
    <source>
        <dbReference type="EMBL" id="MEP0818228.1"/>
    </source>
</evidence>